<dbReference type="SUPFAM" id="SSF53098">
    <property type="entry name" value="Ribonuclease H-like"/>
    <property type="match status" value="1"/>
</dbReference>
<dbReference type="InterPro" id="IPR012337">
    <property type="entry name" value="RNaseH-like_sf"/>
</dbReference>
<keyword evidence="1" id="KW-0645">Protease</keyword>
<feature type="domain" description="Integrase catalytic" evidence="4">
    <location>
        <begin position="201"/>
        <end position="320"/>
    </location>
</feature>
<proteinExistence type="predicted"/>
<dbReference type="InterPro" id="IPR013103">
    <property type="entry name" value="RVT_2"/>
</dbReference>
<feature type="coiled-coil region" evidence="2">
    <location>
        <begin position="1322"/>
        <end position="1349"/>
    </location>
</feature>
<feature type="compositionally biased region" description="Polar residues" evidence="3">
    <location>
        <begin position="1004"/>
        <end position="1020"/>
    </location>
</feature>
<dbReference type="InterPro" id="IPR001584">
    <property type="entry name" value="Integrase_cat-core"/>
</dbReference>
<name>A0A6L2M663_TANCI</name>
<gene>
    <name evidence="5" type="ORF">Tci_041481</name>
</gene>
<feature type="region of interest" description="Disordered" evidence="3">
    <location>
        <begin position="1004"/>
        <end position="1044"/>
    </location>
</feature>
<dbReference type="EMBL" id="BKCJ010005947">
    <property type="protein sequence ID" value="GEU69503.1"/>
    <property type="molecule type" value="Genomic_DNA"/>
</dbReference>
<dbReference type="Pfam" id="PF07727">
    <property type="entry name" value="RVT_2"/>
    <property type="match status" value="3"/>
</dbReference>
<dbReference type="InterPro" id="IPR036397">
    <property type="entry name" value="RNaseH_sf"/>
</dbReference>
<evidence type="ECO:0000256" key="1">
    <source>
        <dbReference type="ARBA" id="ARBA00022750"/>
    </source>
</evidence>
<dbReference type="InterPro" id="IPR057670">
    <property type="entry name" value="SH3_retrovirus"/>
</dbReference>
<feature type="coiled-coil region" evidence="2">
    <location>
        <begin position="1451"/>
        <end position="1514"/>
    </location>
</feature>
<dbReference type="SUPFAM" id="SSF56672">
    <property type="entry name" value="DNA/RNA polymerases"/>
    <property type="match status" value="1"/>
</dbReference>
<dbReference type="PANTHER" id="PTHR11439:SF495">
    <property type="entry name" value="REVERSE TRANSCRIPTASE, RNA-DEPENDENT DNA POLYMERASE-RELATED"/>
    <property type="match status" value="1"/>
</dbReference>
<evidence type="ECO:0000256" key="2">
    <source>
        <dbReference type="SAM" id="Coils"/>
    </source>
</evidence>
<evidence type="ECO:0000256" key="3">
    <source>
        <dbReference type="SAM" id="MobiDB-lite"/>
    </source>
</evidence>
<dbReference type="GO" id="GO:0003676">
    <property type="term" value="F:nucleic acid binding"/>
    <property type="evidence" value="ECO:0007669"/>
    <property type="project" value="InterPro"/>
</dbReference>
<feature type="region of interest" description="Disordered" evidence="3">
    <location>
        <begin position="447"/>
        <end position="476"/>
    </location>
</feature>
<dbReference type="Pfam" id="PF22936">
    <property type="entry name" value="Pol_BBD"/>
    <property type="match status" value="1"/>
</dbReference>
<dbReference type="InterPro" id="IPR054722">
    <property type="entry name" value="PolX-like_BBD"/>
</dbReference>
<dbReference type="GO" id="GO:0015074">
    <property type="term" value="P:DNA integration"/>
    <property type="evidence" value="ECO:0007669"/>
    <property type="project" value="InterPro"/>
</dbReference>
<feature type="compositionally biased region" description="Acidic residues" evidence="3">
    <location>
        <begin position="57"/>
        <end position="69"/>
    </location>
</feature>
<evidence type="ECO:0000313" key="5">
    <source>
        <dbReference type="EMBL" id="GEU69503.1"/>
    </source>
</evidence>
<dbReference type="PANTHER" id="PTHR11439">
    <property type="entry name" value="GAG-POL-RELATED RETROTRANSPOSON"/>
    <property type="match status" value="1"/>
</dbReference>
<keyword evidence="1" id="KW-0378">Hydrolase</keyword>
<dbReference type="InterPro" id="IPR043502">
    <property type="entry name" value="DNA/RNA_pol_sf"/>
</dbReference>
<dbReference type="PROSITE" id="PS50994">
    <property type="entry name" value="INTEGRASE"/>
    <property type="match status" value="1"/>
</dbReference>
<comment type="caution">
    <text evidence="5">The sequence shown here is derived from an EMBL/GenBank/DDBJ whole genome shotgun (WGS) entry which is preliminary data.</text>
</comment>
<accession>A0A6L2M663</accession>
<feature type="coiled-coil region" evidence="2">
    <location>
        <begin position="1055"/>
        <end position="1096"/>
    </location>
</feature>
<dbReference type="Pfam" id="PF25597">
    <property type="entry name" value="SH3_retrovirus"/>
    <property type="match status" value="1"/>
</dbReference>
<protein>
    <submittedName>
        <fullName evidence="5">Uncharacterized mitochondrial protein AtMg00810-like</fullName>
    </submittedName>
</protein>
<keyword evidence="2" id="KW-0175">Coiled coil</keyword>
<feature type="compositionally biased region" description="Low complexity" evidence="3">
    <location>
        <begin position="447"/>
        <end position="456"/>
    </location>
</feature>
<dbReference type="Gene3D" id="3.30.420.10">
    <property type="entry name" value="Ribonuclease H-like superfamily/Ribonuclease H"/>
    <property type="match status" value="1"/>
</dbReference>
<sequence>MQFPLPILGTSCPPKLDLILADVDEYVVSESVISVPAIAINKAKTSESKPKSVSEPLIEDWISDSEDENETKSKSKQRKPSFAKEIRLMLLRPQHIGIGDQNIKFKTMHMIRNMSYLFEYEEINSGYVTFGGDPKGGKTTGKGKISTCKLDFKDVYFVKELKFNLFSVSQMCDKKNSVLLTDTECVVLSPDFKLLDESQVLLRVPKKNNMDSVDLKNVAPSGGLNCLFVKATLDESNLLHRILRHINFKTINKQVKGNLVRGIENLKDLRVKVIRCDNGTKFKNRVMNQFCKMKGIKREFSVAKTPYQNKVAKRKNRKYALSFLRPFGCPVIILNTIDNLGKFDGKADEGFFVGYSTNSKAFRVFNSRTRIVEENLYVKFSENNIIGSGPNWLFDIDALTKSMNYKPIVARNQSNGSACKVKVETVPDKDYILLPLWTLDLLFSSSSKDSPGDGFKPSGEEEKKDTKGPENKESEALIIEEPIVNQEKESVNSTNRVNAGSSTVNVASNEVNVVGRISSIELPDDPNMPNLEDISIFKDSNKDVFGVEADLNNMETTFQVSHIPIIRIHKDCPVEKIIRDIHSAPQTRRMTKSVTDHGMFSSVQQRINHKDFQNCLFACFLSQVEPKKKDKRGIMVRNKARLVAQGYTQEEGIDYDEVFASVARIEAIRKEMCTEFEKMMHKKFQMSSMGKLTFFLRLQVTQKDDRIFISQDKYVDKILKKFGFLTVKTARTPMETSKPLMKDENAEDVDVHLFRLIIGSLMYLTSSRPDIMFVVCACARLQVTPKVLHLHVMKRIFKYLKGQPKLGLWSIFISWQCKKQTIVANSTTEVEYVAASNCYGHVSWIKNQMLDYGYNFMNNKIFIDNESTICIVKNLVFHSKTKHIEIRHHFIRDSYEKRLIQMIKIHTDHNVVDFLTKAFDVSRFQYLIAMEQLLRMELRLTLATTTAKNINGEAHIHAKVDGKKVIISEATIRRDLKFEDEGAIDFLSNEVIFEQLPLMGRNKSLGSQSKRTLRKLSQSDPTDEALNEENVPTQSNDPPLSRVNTLRSGKDRLILNELMEIFTRLQQRVLNLETTKTTQAKEISSLKRRVKRLEKKKKSRTHGLKRLYKVGLSTRVESSAEQSLDEEDASKHGRNIADIDADAETTLVNETAEDQGRYDDQEMFDTDVLNDEEVIVKDINVASIATAVTGDTTIVVSIDDTTLAQALVGIAEEKAQEEEQGELTIEEKSRLFVELMDKRTKHFAKLIAEEQRRKPPTKAQKRNQMYVYLKKMAGFTHNQLENKSFDEVQKAFDKTMSWINSFVPIDSEVVKDKAVLTQKSSSKRACNKLDQERSKKQKVEDDKEKEELKRCLEIIPDDGYDINIDATPLSIKTPIIDYKIYKEGKNSMEVLWRLVKDIFIKSKPVDDMDSYLLHTLKTMFEHHVKDTVWRNQQGLAKVKNWKLFDSCEVQCAYQEKNNESLIAELESYKERVKTFERRLNVDLSCREKMIDSQMDDMIKEKLALKEQVDSLKQNPSKQIKEKESLFAHVNKALSFYDNAHKQALGYQNPFHLKKAQWIKPTMYDGSVISNKHVTMHVIDDEETLILEEVSRSKMSEKEKDAEAIKQKISHKPIDYVKLNQQSEDFGKRFVLQQELSTEQTFWFNMSNPSTESSVASPVKVEAPSEIPKISLVNASFKRLKFHLAKSDKVVVQIVLWYLDFGCSKHMTGNRSQLMNFVSKFLRTVRFENDQIAKTMGEDLDKLEAKADIGIFVGYAPVKKGFEESPKTPHFHDDPLHESLHEDSTSQASLSYVRPIYTLFESLGRWTKDHPLANMIRDPSRFVSPRKQLETDAMWCYFNAFLTFVEPKNFKHAMSKPSWIDAMKEKIYEFERLEVWELMSCPDKVMLIKLKWIYKMDVKTTFLNGELKEEFYVSQPEEFVDQENPLHVYKLKKAFYGLKQAPRAWYDMLSSFLISQHFSKGEVDLTLFT</sequence>
<feature type="region of interest" description="Disordered" evidence="3">
    <location>
        <begin position="45"/>
        <end position="80"/>
    </location>
</feature>
<feature type="compositionally biased region" description="Basic and acidic residues" evidence="3">
    <location>
        <begin position="458"/>
        <end position="475"/>
    </location>
</feature>
<keyword evidence="1" id="KW-0064">Aspartyl protease</keyword>
<dbReference type="CDD" id="cd09272">
    <property type="entry name" value="RNase_HI_RT_Ty1"/>
    <property type="match status" value="1"/>
</dbReference>
<evidence type="ECO:0000259" key="4">
    <source>
        <dbReference type="PROSITE" id="PS50994"/>
    </source>
</evidence>
<organism evidence="5">
    <name type="scientific">Tanacetum cinerariifolium</name>
    <name type="common">Dalmatian daisy</name>
    <name type="synonym">Chrysanthemum cinerariifolium</name>
    <dbReference type="NCBI Taxonomy" id="118510"/>
    <lineage>
        <taxon>Eukaryota</taxon>
        <taxon>Viridiplantae</taxon>
        <taxon>Streptophyta</taxon>
        <taxon>Embryophyta</taxon>
        <taxon>Tracheophyta</taxon>
        <taxon>Spermatophyta</taxon>
        <taxon>Magnoliopsida</taxon>
        <taxon>eudicotyledons</taxon>
        <taxon>Gunneridae</taxon>
        <taxon>Pentapetalae</taxon>
        <taxon>asterids</taxon>
        <taxon>campanulids</taxon>
        <taxon>Asterales</taxon>
        <taxon>Asteraceae</taxon>
        <taxon>Asteroideae</taxon>
        <taxon>Anthemideae</taxon>
        <taxon>Anthemidinae</taxon>
        <taxon>Tanacetum</taxon>
    </lineage>
</organism>
<dbReference type="GO" id="GO:0004190">
    <property type="term" value="F:aspartic-type endopeptidase activity"/>
    <property type="evidence" value="ECO:0007669"/>
    <property type="project" value="UniProtKB-KW"/>
</dbReference>
<reference evidence="5" key="1">
    <citation type="journal article" date="2019" name="Sci. Rep.">
        <title>Draft genome of Tanacetum cinerariifolium, the natural source of mosquito coil.</title>
        <authorList>
            <person name="Yamashiro T."/>
            <person name="Shiraishi A."/>
            <person name="Satake H."/>
            <person name="Nakayama K."/>
        </authorList>
    </citation>
    <scope>NUCLEOTIDE SEQUENCE</scope>
</reference>
<feature type="compositionally biased region" description="Polar residues" evidence="3">
    <location>
        <begin position="1030"/>
        <end position="1044"/>
    </location>
</feature>